<keyword evidence="2" id="KW-0274">FAD</keyword>
<name>A0A8H5I1B9_9AGAR</name>
<dbReference type="SUPFAM" id="SSF54373">
    <property type="entry name" value="FAD-linked reductases, C-terminal domain"/>
    <property type="match status" value="1"/>
</dbReference>
<dbReference type="InterPro" id="IPR051104">
    <property type="entry name" value="FAD_monoxygenase"/>
</dbReference>
<organism evidence="5 6">
    <name type="scientific">Collybiopsis confluens</name>
    <dbReference type="NCBI Taxonomy" id="2823264"/>
    <lineage>
        <taxon>Eukaryota</taxon>
        <taxon>Fungi</taxon>
        <taxon>Dikarya</taxon>
        <taxon>Basidiomycota</taxon>
        <taxon>Agaricomycotina</taxon>
        <taxon>Agaricomycetes</taxon>
        <taxon>Agaricomycetidae</taxon>
        <taxon>Agaricales</taxon>
        <taxon>Marasmiineae</taxon>
        <taxon>Omphalotaceae</taxon>
        <taxon>Collybiopsis</taxon>
    </lineage>
</organism>
<evidence type="ECO:0000313" key="5">
    <source>
        <dbReference type="EMBL" id="KAF5393346.1"/>
    </source>
</evidence>
<evidence type="ECO:0000259" key="4">
    <source>
        <dbReference type="Pfam" id="PF01494"/>
    </source>
</evidence>
<keyword evidence="6" id="KW-1185">Reference proteome</keyword>
<dbReference type="GO" id="GO:0016491">
    <property type="term" value="F:oxidoreductase activity"/>
    <property type="evidence" value="ECO:0007669"/>
    <property type="project" value="UniProtKB-KW"/>
</dbReference>
<comment type="caution">
    <text evidence="5">The sequence shown here is derived from an EMBL/GenBank/DDBJ whole genome shotgun (WGS) entry which is preliminary data.</text>
</comment>
<accession>A0A8H5I1B9</accession>
<dbReference type="Pfam" id="PF01494">
    <property type="entry name" value="FAD_binding_3"/>
    <property type="match status" value="1"/>
</dbReference>
<dbReference type="SUPFAM" id="SSF51905">
    <property type="entry name" value="FAD/NAD(P)-binding domain"/>
    <property type="match status" value="1"/>
</dbReference>
<keyword evidence="3" id="KW-0560">Oxidoreductase</keyword>
<evidence type="ECO:0000256" key="3">
    <source>
        <dbReference type="ARBA" id="ARBA00023002"/>
    </source>
</evidence>
<sequence>MASCLTTCLRCPLNGDNVSGGGISGLCLAVALARCSDIKVDVYEATDRFKEIGAGVMIWARTWACLSSLGLAATFSKIAHAPPDGSIATGFDFRRSDQPNEGFRFRLVQMPYGCIRFYRVDFLDAFVDALPPHVAHFGMKLVSYSQVGGEVSLKFSDGSAATCDLLVGCDGIKSAVRAQLFRDVSERSGNNELLKHVNPVWTGTIAYRGLIPVERLPTSHRSIVEPMMYCGKSKHVVSYSISQGKVVNVVTFASEPENEGKAFNSETWVTQCPQQELLDCYAHWEPEVEQLLSQIEAPTKWAIHHLKPLPFYVDGNIVLVGDAAHAMSPHQGAGAGQAIEDAFILASLLEVASKETLPYALEAYQCVRRPFANHVLEGSYESGVMYEFNSGLLTDDYEVLGPAIEKQWHWVEEPSPEAERLRALDCFKQMVP</sequence>
<evidence type="ECO:0000256" key="2">
    <source>
        <dbReference type="ARBA" id="ARBA00022827"/>
    </source>
</evidence>
<reference evidence="5 6" key="1">
    <citation type="journal article" date="2020" name="ISME J.">
        <title>Uncovering the hidden diversity of litter-decomposition mechanisms in mushroom-forming fungi.</title>
        <authorList>
            <person name="Floudas D."/>
            <person name="Bentzer J."/>
            <person name="Ahren D."/>
            <person name="Johansson T."/>
            <person name="Persson P."/>
            <person name="Tunlid A."/>
        </authorList>
    </citation>
    <scope>NUCLEOTIDE SEQUENCE [LARGE SCALE GENOMIC DNA]</scope>
    <source>
        <strain evidence="5 6">CBS 406.79</strain>
    </source>
</reference>
<dbReference type="OrthoDB" id="417877at2759"/>
<evidence type="ECO:0000256" key="1">
    <source>
        <dbReference type="ARBA" id="ARBA00022630"/>
    </source>
</evidence>
<dbReference type="EMBL" id="JAACJN010000002">
    <property type="protein sequence ID" value="KAF5393346.1"/>
    <property type="molecule type" value="Genomic_DNA"/>
</dbReference>
<dbReference type="Gene3D" id="3.50.50.60">
    <property type="entry name" value="FAD/NAD(P)-binding domain"/>
    <property type="match status" value="1"/>
</dbReference>
<keyword evidence="1" id="KW-0285">Flavoprotein</keyword>
<dbReference type="PRINTS" id="PR00420">
    <property type="entry name" value="RNGMNOXGNASE"/>
</dbReference>
<protein>
    <recommendedName>
        <fullName evidence="4">FAD-binding domain-containing protein</fullName>
    </recommendedName>
</protein>
<feature type="domain" description="FAD-binding" evidence="4">
    <location>
        <begin position="20"/>
        <end position="377"/>
    </location>
</feature>
<dbReference type="InterPro" id="IPR036188">
    <property type="entry name" value="FAD/NAD-bd_sf"/>
</dbReference>
<evidence type="ECO:0000313" key="6">
    <source>
        <dbReference type="Proteomes" id="UP000518752"/>
    </source>
</evidence>
<dbReference type="GO" id="GO:0044550">
    <property type="term" value="P:secondary metabolite biosynthetic process"/>
    <property type="evidence" value="ECO:0007669"/>
    <property type="project" value="TreeGrafter"/>
</dbReference>
<proteinExistence type="predicted"/>
<dbReference type="Proteomes" id="UP000518752">
    <property type="component" value="Unassembled WGS sequence"/>
</dbReference>
<dbReference type="InterPro" id="IPR002938">
    <property type="entry name" value="FAD-bd"/>
</dbReference>
<gene>
    <name evidence="5" type="ORF">D9757_000791</name>
</gene>
<dbReference type="PANTHER" id="PTHR46720">
    <property type="entry name" value="HYDROXYLASE, PUTATIVE (AFU_ORTHOLOGUE AFUA_3G01460)-RELATED"/>
    <property type="match status" value="1"/>
</dbReference>
<dbReference type="AlphaFoldDB" id="A0A8H5I1B9"/>
<dbReference type="PANTHER" id="PTHR46720:SF3">
    <property type="entry name" value="FAD-BINDING DOMAIN-CONTAINING PROTEIN-RELATED"/>
    <property type="match status" value="1"/>
</dbReference>
<dbReference type="GO" id="GO:0071949">
    <property type="term" value="F:FAD binding"/>
    <property type="evidence" value="ECO:0007669"/>
    <property type="project" value="InterPro"/>
</dbReference>